<name>A0ABT5L5C5_9ALTE</name>
<evidence type="ECO:0000256" key="1">
    <source>
        <dbReference type="SAM" id="SignalP"/>
    </source>
</evidence>
<feature type="signal peptide" evidence="1">
    <location>
        <begin position="1"/>
        <end position="25"/>
    </location>
</feature>
<comment type="caution">
    <text evidence="2">The sequence shown here is derived from an EMBL/GenBank/DDBJ whole genome shotgun (WGS) entry which is preliminary data.</text>
</comment>
<dbReference type="EMBL" id="JAQQXP010000002">
    <property type="protein sequence ID" value="MDC8832078.1"/>
    <property type="molecule type" value="Genomic_DNA"/>
</dbReference>
<feature type="chain" id="PRO_5047137578" evidence="1">
    <location>
        <begin position="26"/>
        <end position="299"/>
    </location>
</feature>
<evidence type="ECO:0000313" key="2">
    <source>
        <dbReference type="EMBL" id="MDC8832078.1"/>
    </source>
</evidence>
<organism evidence="2 3">
    <name type="scientific">Alteromonas gilva</name>
    <dbReference type="NCBI Taxonomy" id="2987522"/>
    <lineage>
        <taxon>Bacteria</taxon>
        <taxon>Pseudomonadati</taxon>
        <taxon>Pseudomonadota</taxon>
        <taxon>Gammaproteobacteria</taxon>
        <taxon>Alteromonadales</taxon>
        <taxon>Alteromonadaceae</taxon>
        <taxon>Alteromonas/Salinimonas group</taxon>
        <taxon>Alteromonas</taxon>
    </lineage>
</organism>
<dbReference type="SUPFAM" id="SSF101898">
    <property type="entry name" value="NHL repeat"/>
    <property type="match status" value="1"/>
</dbReference>
<accession>A0ABT5L5C5</accession>
<keyword evidence="3" id="KW-1185">Reference proteome</keyword>
<dbReference type="Proteomes" id="UP001218788">
    <property type="component" value="Unassembled WGS sequence"/>
</dbReference>
<reference evidence="2 3" key="1">
    <citation type="submission" date="2022-10" db="EMBL/GenBank/DDBJ databases">
        <title>Alteromonas sp. chi3 Genome sequencing.</title>
        <authorList>
            <person name="Park S."/>
        </authorList>
    </citation>
    <scope>NUCLEOTIDE SEQUENCE [LARGE SCALE GENOMIC DNA]</scope>
    <source>
        <strain evidence="3">chi3</strain>
    </source>
</reference>
<keyword evidence="1" id="KW-0732">Signal</keyword>
<dbReference type="RefSeq" id="WP_273641867.1">
    <property type="nucleotide sequence ID" value="NZ_JAQQXP010000002.1"/>
</dbReference>
<sequence length="299" mass="33085">MTQLISTIGKLILLFPALCLLSCSAAALSPTDTAEVLAEYELAPQLSETSGLFCNQNGQFTINDSGNEPVIYQLDQQGGVTRQHELSVLNRDWEAITGDQDYLYIGDFGNNRGKRKWLQIYKVAYDKWSETAKLVFGYSDNVVAENIMYEHDFDAEAMVAREDKLVLFSKSWQTQVLKVYHIDKNEKKQLLSQPASEVGGLPGVITGADWDSANRQYVLVGYGTGLFGITHPFIATLSETYELQRVVKLVGYGQVEGICAMPDNELWLTQEGSSLAAARLIKLKLLNSDSAGNKTSANH</sequence>
<protein>
    <submittedName>
        <fullName evidence="2">Uncharacterized protein</fullName>
    </submittedName>
</protein>
<proteinExistence type="predicted"/>
<evidence type="ECO:0000313" key="3">
    <source>
        <dbReference type="Proteomes" id="UP001218788"/>
    </source>
</evidence>
<gene>
    <name evidence="2" type="ORF">OIK42_15065</name>
</gene>